<dbReference type="EMBL" id="JAACJO010000011">
    <property type="protein sequence ID" value="KAF5352467.1"/>
    <property type="molecule type" value="Genomic_DNA"/>
</dbReference>
<evidence type="ECO:0000313" key="2">
    <source>
        <dbReference type="EMBL" id="KAF5352467.1"/>
    </source>
</evidence>
<dbReference type="Proteomes" id="UP000559027">
    <property type="component" value="Unassembled WGS sequence"/>
</dbReference>
<evidence type="ECO:0000256" key="1">
    <source>
        <dbReference type="SAM" id="SignalP"/>
    </source>
</evidence>
<name>A0A8H5FXL8_9AGAR</name>
<keyword evidence="3" id="KW-1185">Reference proteome</keyword>
<protein>
    <submittedName>
        <fullName evidence="2">Uncharacterized protein</fullName>
    </submittedName>
</protein>
<feature type="signal peptide" evidence="1">
    <location>
        <begin position="1"/>
        <end position="19"/>
    </location>
</feature>
<keyword evidence="1" id="KW-0732">Signal</keyword>
<reference evidence="2 3" key="1">
    <citation type="journal article" date="2020" name="ISME J.">
        <title>Uncovering the hidden diversity of litter-decomposition mechanisms in mushroom-forming fungi.</title>
        <authorList>
            <person name="Floudas D."/>
            <person name="Bentzer J."/>
            <person name="Ahren D."/>
            <person name="Johansson T."/>
            <person name="Persson P."/>
            <person name="Tunlid A."/>
        </authorList>
    </citation>
    <scope>NUCLEOTIDE SEQUENCE [LARGE SCALE GENOMIC DNA]</scope>
    <source>
        <strain evidence="2 3">CBS 146.42</strain>
    </source>
</reference>
<gene>
    <name evidence="2" type="ORF">D9756_006178</name>
</gene>
<dbReference type="OrthoDB" id="3251634at2759"/>
<feature type="chain" id="PRO_5034995600" evidence="1">
    <location>
        <begin position="20"/>
        <end position="181"/>
    </location>
</feature>
<proteinExistence type="predicted"/>
<comment type="caution">
    <text evidence="2">The sequence shown here is derived from an EMBL/GenBank/DDBJ whole genome shotgun (WGS) entry which is preliminary data.</text>
</comment>
<organism evidence="2 3">
    <name type="scientific">Leucocoprinus leucothites</name>
    <dbReference type="NCBI Taxonomy" id="201217"/>
    <lineage>
        <taxon>Eukaryota</taxon>
        <taxon>Fungi</taxon>
        <taxon>Dikarya</taxon>
        <taxon>Basidiomycota</taxon>
        <taxon>Agaricomycotina</taxon>
        <taxon>Agaricomycetes</taxon>
        <taxon>Agaricomycetidae</taxon>
        <taxon>Agaricales</taxon>
        <taxon>Agaricineae</taxon>
        <taxon>Agaricaceae</taxon>
        <taxon>Leucocoprinus</taxon>
    </lineage>
</organism>
<evidence type="ECO:0000313" key="3">
    <source>
        <dbReference type="Proteomes" id="UP000559027"/>
    </source>
</evidence>
<sequence>MARAFFYAFIALLYASVFAAPTTSDTSDASIEGFSIGDIINALGIGFVTHIHVVISLESLTTNLVSIDFDVKNPLPLELTIDKITSSAGINGTEYANFSHTFDGGLVVPPLGSVNSGTIDNVLLTQGALASLDIIPLGFLDLLNTDTNVRAATIVGHLGIPIPLDGLKQKNVATAYDLSLS</sequence>
<dbReference type="AlphaFoldDB" id="A0A8H5FXL8"/>
<accession>A0A8H5FXL8</accession>